<dbReference type="EMBL" id="JADBGQ010000003">
    <property type="protein sequence ID" value="KAG5407908.1"/>
    <property type="molecule type" value="Genomic_DNA"/>
</dbReference>
<accession>A0ABQ7NB52</accession>
<comment type="caution">
    <text evidence="1">The sequence shown here is derived from an EMBL/GenBank/DDBJ whole genome shotgun (WGS) entry which is preliminary data.</text>
</comment>
<protein>
    <submittedName>
        <fullName evidence="1">Uncharacterized protein</fullName>
    </submittedName>
</protein>
<evidence type="ECO:0000313" key="1">
    <source>
        <dbReference type="EMBL" id="KAG5407908.1"/>
    </source>
</evidence>
<sequence>MNKLSINLVIKGALYNGRLGAYIMLRDKGPNGIREIPWDLLDGLEGSDVVHKLKEKELLEFECKSFQIRQVGVNEDPFDPMLAGARTADKLLLTPMMGFASGRFFIGLESSSKVGYSQMDRLRNL</sequence>
<dbReference type="Proteomes" id="UP000823674">
    <property type="component" value="Chromosome A03"/>
</dbReference>
<keyword evidence="2" id="KW-1185">Reference proteome</keyword>
<gene>
    <name evidence="1" type="primary">A03g510040.1_BraROA</name>
    <name evidence="1" type="ORF">IGI04_014027</name>
</gene>
<organism evidence="1 2">
    <name type="scientific">Brassica rapa subsp. trilocularis</name>
    <dbReference type="NCBI Taxonomy" id="1813537"/>
    <lineage>
        <taxon>Eukaryota</taxon>
        <taxon>Viridiplantae</taxon>
        <taxon>Streptophyta</taxon>
        <taxon>Embryophyta</taxon>
        <taxon>Tracheophyta</taxon>
        <taxon>Spermatophyta</taxon>
        <taxon>Magnoliopsida</taxon>
        <taxon>eudicotyledons</taxon>
        <taxon>Gunneridae</taxon>
        <taxon>Pentapetalae</taxon>
        <taxon>rosids</taxon>
        <taxon>malvids</taxon>
        <taxon>Brassicales</taxon>
        <taxon>Brassicaceae</taxon>
        <taxon>Brassiceae</taxon>
        <taxon>Brassica</taxon>
    </lineage>
</organism>
<evidence type="ECO:0000313" key="2">
    <source>
        <dbReference type="Proteomes" id="UP000823674"/>
    </source>
</evidence>
<reference evidence="1 2" key="1">
    <citation type="submission" date="2021-03" db="EMBL/GenBank/DDBJ databases">
        <authorList>
            <person name="King G.J."/>
            <person name="Bancroft I."/>
            <person name="Baten A."/>
            <person name="Bloomfield J."/>
            <person name="Borpatragohain P."/>
            <person name="He Z."/>
            <person name="Irish N."/>
            <person name="Irwin J."/>
            <person name="Liu K."/>
            <person name="Mauleon R.P."/>
            <person name="Moore J."/>
            <person name="Morris R."/>
            <person name="Ostergaard L."/>
            <person name="Wang B."/>
            <person name="Wells R."/>
        </authorList>
    </citation>
    <scope>NUCLEOTIDE SEQUENCE [LARGE SCALE GENOMIC DNA]</scope>
    <source>
        <strain evidence="1">R-o-18</strain>
        <tissue evidence="1">Leaf</tissue>
    </source>
</reference>
<name>A0ABQ7NB52_BRACM</name>
<proteinExistence type="predicted"/>